<evidence type="ECO:0000313" key="2">
    <source>
        <dbReference type="Proteomes" id="UP000299102"/>
    </source>
</evidence>
<sequence>MSFPRSGSDVSLNDNTNRNKAYYIATVGEVRVTTVDTRPPFSPRSHHYKSNFVYRRPPKMVYDYPDSPLKARFVRLETVGLRNERLTAFLK</sequence>
<name>A0A4C1TD89_EUMVA</name>
<accession>A0A4C1TD89</accession>
<dbReference type="EMBL" id="BGZK01000050">
    <property type="protein sequence ID" value="GBP12176.1"/>
    <property type="molecule type" value="Genomic_DNA"/>
</dbReference>
<comment type="caution">
    <text evidence="1">The sequence shown here is derived from an EMBL/GenBank/DDBJ whole genome shotgun (WGS) entry which is preliminary data.</text>
</comment>
<protein>
    <submittedName>
        <fullName evidence="1">Uncharacterized protein</fullName>
    </submittedName>
</protein>
<organism evidence="1 2">
    <name type="scientific">Eumeta variegata</name>
    <name type="common">Bagworm moth</name>
    <name type="synonym">Eumeta japonica</name>
    <dbReference type="NCBI Taxonomy" id="151549"/>
    <lineage>
        <taxon>Eukaryota</taxon>
        <taxon>Metazoa</taxon>
        <taxon>Ecdysozoa</taxon>
        <taxon>Arthropoda</taxon>
        <taxon>Hexapoda</taxon>
        <taxon>Insecta</taxon>
        <taxon>Pterygota</taxon>
        <taxon>Neoptera</taxon>
        <taxon>Endopterygota</taxon>
        <taxon>Lepidoptera</taxon>
        <taxon>Glossata</taxon>
        <taxon>Ditrysia</taxon>
        <taxon>Tineoidea</taxon>
        <taxon>Psychidae</taxon>
        <taxon>Oiketicinae</taxon>
        <taxon>Eumeta</taxon>
    </lineage>
</organism>
<reference evidence="1 2" key="1">
    <citation type="journal article" date="2019" name="Commun. Biol.">
        <title>The bagworm genome reveals a unique fibroin gene that provides high tensile strength.</title>
        <authorList>
            <person name="Kono N."/>
            <person name="Nakamura H."/>
            <person name="Ohtoshi R."/>
            <person name="Tomita M."/>
            <person name="Numata K."/>
            <person name="Arakawa K."/>
        </authorList>
    </citation>
    <scope>NUCLEOTIDE SEQUENCE [LARGE SCALE GENOMIC DNA]</scope>
</reference>
<gene>
    <name evidence="1" type="ORF">EVAR_6359_1</name>
</gene>
<evidence type="ECO:0000313" key="1">
    <source>
        <dbReference type="EMBL" id="GBP12176.1"/>
    </source>
</evidence>
<dbReference type="AlphaFoldDB" id="A0A4C1TD89"/>
<keyword evidence="2" id="KW-1185">Reference proteome</keyword>
<dbReference type="Proteomes" id="UP000299102">
    <property type="component" value="Unassembled WGS sequence"/>
</dbReference>
<proteinExistence type="predicted"/>